<feature type="domain" description="tRNA (adenine(58)-N(1))-methyltransferase catalytic subunit TRM61 C-terminal" evidence="13">
    <location>
        <begin position="64"/>
        <end position="355"/>
    </location>
</feature>
<comment type="similarity">
    <text evidence="9">Belongs to the class I-like SAM-binding methyltransferase superfamily. TRM61 family.</text>
</comment>
<dbReference type="Gene3D" id="3.10.330.20">
    <property type="match status" value="1"/>
</dbReference>
<evidence type="ECO:0000256" key="9">
    <source>
        <dbReference type="PIRNR" id="PIRNR017269"/>
    </source>
</evidence>
<dbReference type="PANTHER" id="PTHR12133">
    <property type="entry name" value="TRNA (ADENINE(58)-N(1))-METHYLTRANSFERASE"/>
    <property type="match status" value="1"/>
</dbReference>
<dbReference type="PANTHER" id="PTHR12133:SF2">
    <property type="entry name" value="TRNA (ADENINE(58)-N(1))-METHYLTRANSFERASE CATALYTIC SUBUNIT TRMT61A"/>
    <property type="match status" value="1"/>
</dbReference>
<evidence type="ECO:0000256" key="7">
    <source>
        <dbReference type="ARBA" id="ARBA00022694"/>
    </source>
</evidence>
<evidence type="ECO:0000256" key="1">
    <source>
        <dbReference type="ARBA" id="ARBA00004123"/>
    </source>
</evidence>
<dbReference type="InterPro" id="IPR049470">
    <property type="entry name" value="TRM61_C"/>
</dbReference>
<keyword evidence="8 9" id="KW-0539">Nucleus</keyword>
<dbReference type="InterPro" id="IPR014816">
    <property type="entry name" value="tRNA_MeTrfase_Gcd14"/>
</dbReference>
<evidence type="ECO:0000256" key="3">
    <source>
        <dbReference type="ARBA" id="ARBA00015963"/>
    </source>
</evidence>
<dbReference type="GO" id="GO:0031515">
    <property type="term" value="C:tRNA (m1A) methyltransferase complex"/>
    <property type="evidence" value="ECO:0007669"/>
    <property type="project" value="UniProtKB-UniRule"/>
</dbReference>
<comment type="subcellular location">
    <subcellularLocation>
        <location evidence="1 9">Nucleus</location>
    </subcellularLocation>
</comment>
<feature type="region of interest" description="Disordered" evidence="12">
    <location>
        <begin position="278"/>
        <end position="304"/>
    </location>
</feature>
<evidence type="ECO:0000256" key="8">
    <source>
        <dbReference type="ARBA" id="ARBA00023242"/>
    </source>
</evidence>
<protein>
    <recommendedName>
        <fullName evidence="3 9">tRNA (adenine(58)-N(1))-methyltransferase catalytic subunit TRM61</fullName>
        <ecNumber evidence="2 9">2.1.1.220</ecNumber>
    </recommendedName>
</protein>
<evidence type="ECO:0000256" key="5">
    <source>
        <dbReference type="ARBA" id="ARBA00022679"/>
    </source>
</evidence>
<dbReference type="GO" id="GO:0005634">
    <property type="term" value="C:nucleus"/>
    <property type="evidence" value="ECO:0007669"/>
    <property type="project" value="UniProtKB-SubCell"/>
</dbReference>
<dbReference type="Gene3D" id="3.40.50.150">
    <property type="entry name" value="Vaccinia Virus protein VP39"/>
    <property type="match status" value="1"/>
</dbReference>
<keyword evidence="4 9" id="KW-0489">Methyltransferase</keyword>
<dbReference type="GeneID" id="90073984"/>
<dbReference type="PROSITE" id="PS51620">
    <property type="entry name" value="SAM_TRM61"/>
    <property type="match status" value="1"/>
</dbReference>
<keyword evidence="7 9" id="KW-0819">tRNA processing</keyword>
<comment type="function">
    <text evidence="9">Catalytic subunit of tRNA (adenine-N(1)-)-methyltransferase, which catalyzes the formation of N(1)-methyladenine at position 58 (m1A58) in initiator methionyl-tRNA.</text>
</comment>
<dbReference type="GO" id="GO:0030488">
    <property type="term" value="P:tRNA methylation"/>
    <property type="evidence" value="ECO:0007669"/>
    <property type="project" value="InterPro"/>
</dbReference>
<name>A0AAV5QMP1_9ASCO</name>
<proteinExistence type="inferred from homology"/>
<dbReference type="RefSeq" id="XP_064853005.1">
    <property type="nucleotide sequence ID" value="XM_064996933.1"/>
</dbReference>
<dbReference type="InterPro" id="IPR029063">
    <property type="entry name" value="SAM-dependent_MTases_sf"/>
</dbReference>
<comment type="catalytic activity">
    <reaction evidence="9">
        <text>adenosine(58) in tRNA + S-adenosyl-L-methionine = N(1)-methyladenosine(58) in tRNA + S-adenosyl-L-homocysteine + H(+)</text>
        <dbReference type="Rhea" id="RHEA:43152"/>
        <dbReference type="Rhea" id="RHEA-COMP:10365"/>
        <dbReference type="Rhea" id="RHEA-COMP:10366"/>
        <dbReference type="ChEBI" id="CHEBI:15378"/>
        <dbReference type="ChEBI" id="CHEBI:57856"/>
        <dbReference type="ChEBI" id="CHEBI:59789"/>
        <dbReference type="ChEBI" id="CHEBI:74411"/>
        <dbReference type="ChEBI" id="CHEBI:74491"/>
        <dbReference type="EC" id="2.1.1.220"/>
    </reaction>
</comment>
<reference evidence="14 15" key="1">
    <citation type="journal article" date="2023" name="Elife">
        <title>Identification of key yeast species and microbe-microbe interactions impacting larval growth of Drosophila in the wild.</title>
        <authorList>
            <person name="Mure A."/>
            <person name="Sugiura Y."/>
            <person name="Maeda R."/>
            <person name="Honda K."/>
            <person name="Sakurai N."/>
            <person name="Takahashi Y."/>
            <person name="Watada M."/>
            <person name="Katoh T."/>
            <person name="Gotoh A."/>
            <person name="Gotoh Y."/>
            <person name="Taniguchi I."/>
            <person name="Nakamura K."/>
            <person name="Hayashi T."/>
            <person name="Katayama T."/>
            <person name="Uemura T."/>
            <person name="Hattori Y."/>
        </authorList>
    </citation>
    <scope>NUCLEOTIDE SEQUENCE [LARGE SCALE GENOMIC DNA]</scope>
    <source>
        <strain evidence="14 15">SC-9</strain>
    </source>
</reference>
<feature type="binding site" evidence="10">
    <location>
        <position position="162"/>
    </location>
    <ligand>
        <name>S-adenosyl-L-methionine</name>
        <dbReference type="ChEBI" id="CHEBI:59789"/>
    </ligand>
</feature>
<feature type="binding site" evidence="10">
    <location>
        <position position="135"/>
    </location>
    <ligand>
        <name>S-adenosyl-L-methionine</name>
        <dbReference type="ChEBI" id="CHEBI:59789"/>
    </ligand>
</feature>
<evidence type="ECO:0000313" key="14">
    <source>
        <dbReference type="EMBL" id="GMM36009.1"/>
    </source>
</evidence>
<dbReference type="PIRSF" id="PIRSF017269">
    <property type="entry name" value="GCD14"/>
    <property type="match status" value="1"/>
</dbReference>
<dbReference type="FunFam" id="3.10.330.20:FF:000002">
    <property type="entry name" value="tRNA (adenine(58)-N(1))-methyltransferase catalytic subunit TRMT61A"/>
    <property type="match status" value="1"/>
</dbReference>
<dbReference type="Pfam" id="PF08704">
    <property type="entry name" value="GCD14"/>
    <property type="match status" value="1"/>
</dbReference>
<comment type="caution">
    <text evidence="14">The sequence shown here is derived from an EMBL/GenBank/DDBJ whole genome shotgun (WGS) entry which is preliminary data.</text>
</comment>
<feature type="compositionally biased region" description="Basic and acidic residues" evidence="12">
    <location>
        <begin position="294"/>
        <end position="304"/>
    </location>
</feature>
<gene>
    <name evidence="14" type="ORF">DASC09_033340</name>
</gene>
<keyword evidence="11" id="KW-0175">Coiled coil</keyword>
<feature type="binding site" evidence="10">
    <location>
        <position position="183"/>
    </location>
    <ligand>
        <name>S-adenosyl-L-methionine</name>
        <dbReference type="ChEBI" id="CHEBI:59789"/>
    </ligand>
</feature>
<evidence type="ECO:0000256" key="4">
    <source>
        <dbReference type="ARBA" id="ARBA00022603"/>
    </source>
</evidence>
<evidence type="ECO:0000259" key="13">
    <source>
        <dbReference type="Pfam" id="PF08704"/>
    </source>
</evidence>
<dbReference type="Proteomes" id="UP001360560">
    <property type="component" value="Unassembled WGS sequence"/>
</dbReference>
<evidence type="ECO:0000256" key="11">
    <source>
        <dbReference type="SAM" id="Coils"/>
    </source>
</evidence>
<keyword evidence="6 9" id="KW-0949">S-adenosyl-L-methionine</keyword>
<evidence type="ECO:0000313" key="15">
    <source>
        <dbReference type="Proteomes" id="UP001360560"/>
    </source>
</evidence>
<keyword evidence="5 9" id="KW-0808">Transferase</keyword>
<feature type="coiled-coil region" evidence="11">
    <location>
        <begin position="244"/>
        <end position="278"/>
    </location>
</feature>
<dbReference type="EMBL" id="BTFZ01000011">
    <property type="protein sequence ID" value="GMM36009.1"/>
    <property type="molecule type" value="Genomic_DNA"/>
</dbReference>
<evidence type="ECO:0000256" key="12">
    <source>
        <dbReference type="SAM" id="MobiDB-lite"/>
    </source>
</evidence>
<dbReference type="GO" id="GO:0160107">
    <property type="term" value="F:tRNA (adenine(58)-N1)-methyltransferase activity"/>
    <property type="evidence" value="ECO:0007669"/>
    <property type="project" value="UniProtKB-EC"/>
</dbReference>
<dbReference type="SUPFAM" id="SSF53335">
    <property type="entry name" value="S-adenosyl-L-methionine-dependent methyltransferases"/>
    <property type="match status" value="1"/>
</dbReference>
<sequence>MSFKNYKDFIEEGDLVFAWISRGMIKPIHVDSTQCLNTRYGTFNHSSMVGQRYGSQIASKTGYGFIYLLHPTPELWTVSLPHRTQIVYSPDSSYITQKLNILPGSRVIEAGTGSGSFTHSLSRTISDTGKLFTYEFHEVRYQKALEEFQDHGLKNLQLTHRDVCKNGFEIEGEVINANAIFLDLPAPWSAIPNLDKVINKGMKTTICCFSPCIEQVEKTIHELHKQNWTSIETVEINHRKWESHKNMVRKLDDVIARLKDIQQRKREGVEKLRKARDERLNKRPAEEEMENDDGEKKVKTQNNYKKDVNVEKSQSFNPFGKGLRIKQGDPNFEWKNVSKDESEIKSHTSFLTFAFKLPEF</sequence>
<evidence type="ECO:0000256" key="10">
    <source>
        <dbReference type="PIRSR" id="PIRSR017269-1"/>
    </source>
</evidence>
<accession>A0AAV5QMP1</accession>
<evidence type="ECO:0000256" key="2">
    <source>
        <dbReference type="ARBA" id="ARBA00012796"/>
    </source>
</evidence>
<dbReference type="AlphaFoldDB" id="A0AAV5QMP1"/>
<organism evidence="14 15">
    <name type="scientific">Saccharomycopsis crataegensis</name>
    <dbReference type="NCBI Taxonomy" id="43959"/>
    <lineage>
        <taxon>Eukaryota</taxon>
        <taxon>Fungi</taxon>
        <taxon>Dikarya</taxon>
        <taxon>Ascomycota</taxon>
        <taxon>Saccharomycotina</taxon>
        <taxon>Saccharomycetes</taxon>
        <taxon>Saccharomycopsidaceae</taxon>
        <taxon>Saccharomycopsis</taxon>
    </lineage>
</organism>
<keyword evidence="15" id="KW-1185">Reference proteome</keyword>
<dbReference type="EC" id="2.1.1.220" evidence="2 9"/>
<evidence type="ECO:0000256" key="6">
    <source>
        <dbReference type="ARBA" id="ARBA00022691"/>
    </source>
</evidence>